<evidence type="ECO:0000313" key="2">
    <source>
        <dbReference type="EMBL" id="KIY69029.1"/>
    </source>
</evidence>
<protein>
    <submittedName>
        <fullName evidence="2">Uncharacterized protein</fullName>
    </submittedName>
</protein>
<evidence type="ECO:0000256" key="1">
    <source>
        <dbReference type="SAM" id="MobiDB-lite"/>
    </source>
</evidence>
<feature type="region of interest" description="Disordered" evidence="1">
    <location>
        <begin position="136"/>
        <end position="187"/>
    </location>
</feature>
<keyword evidence="3" id="KW-1185">Reference proteome</keyword>
<accession>A0A0D7BG14</accession>
<gene>
    <name evidence="2" type="ORF">CYLTODRAFT_243491</name>
</gene>
<evidence type="ECO:0000313" key="3">
    <source>
        <dbReference type="Proteomes" id="UP000054007"/>
    </source>
</evidence>
<dbReference type="Proteomes" id="UP000054007">
    <property type="component" value="Unassembled WGS sequence"/>
</dbReference>
<proteinExistence type="predicted"/>
<sequence>MAAGGGELTTVWTIFTNQRPKGIAKFSTWMCDGLDRQKARSTKVRNANRRWARNILLGVRDLLLSLGHGAALCSASCPMTSTTTLSTEACELEGVLRFSDQAEIIPEGSSPRPPLIRFLTRSLSAERRTCSAKPSKGCLLNGRRRRSTSHSTQDAHEVDLPVVHVHALDSPPSSPVSPPRTSRSLSSGFLARFNPLPKEQPPSPDPPSPTLPLRACCPECAHSFTEPPDRIHFTAAALRRQRQASFDDFASYSPPMAEKKCDLGAVGMARFFPVPEEGKA</sequence>
<organism evidence="2 3">
    <name type="scientific">Cylindrobasidium torrendii FP15055 ss-10</name>
    <dbReference type="NCBI Taxonomy" id="1314674"/>
    <lineage>
        <taxon>Eukaryota</taxon>
        <taxon>Fungi</taxon>
        <taxon>Dikarya</taxon>
        <taxon>Basidiomycota</taxon>
        <taxon>Agaricomycotina</taxon>
        <taxon>Agaricomycetes</taxon>
        <taxon>Agaricomycetidae</taxon>
        <taxon>Agaricales</taxon>
        <taxon>Marasmiineae</taxon>
        <taxon>Physalacriaceae</taxon>
        <taxon>Cylindrobasidium</taxon>
    </lineage>
</organism>
<dbReference type="EMBL" id="KN880491">
    <property type="protein sequence ID" value="KIY69029.1"/>
    <property type="molecule type" value="Genomic_DNA"/>
</dbReference>
<dbReference type="AlphaFoldDB" id="A0A0D7BG14"/>
<reference evidence="2 3" key="1">
    <citation type="journal article" date="2015" name="Fungal Genet. Biol.">
        <title>Evolution of novel wood decay mechanisms in Agaricales revealed by the genome sequences of Fistulina hepatica and Cylindrobasidium torrendii.</title>
        <authorList>
            <person name="Floudas D."/>
            <person name="Held B.W."/>
            <person name="Riley R."/>
            <person name="Nagy L.G."/>
            <person name="Koehler G."/>
            <person name="Ransdell A.S."/>
            <person name="Younus H."/>
            <person name="Chow J."/>
            <person name="Chiniquy J."/>
            <person name="Lipzen A."/>
            <person name="Tritt A."/>
            <person name="Sun H."/>
            <person name="Haridas S."/>
            <person name="LaButti K."/>
            <person name="Ohm R.A."/>
            <person name="Kues U."/>
            <person name="Blanchette R.A."/>
            <person name="Grigoriev I.V."/>
            <person name="Minto R.E."/>
            <person name="Hibbett D.S."/>
        </authorList>
    </citation>
    <scope>NUCLEOTIDE SEQUENCE [LARGE SCALE GENOMIC DNA]</scope>
    <source>
        <strain evidence="2 3">FP15055 ss-10</strain>
    </source>
</reference>
<name>A0A0D7BG14_9AGAR</name>